<evidence type="ECO:0000313" key="1">
    <source>
        <dbReference type="EMBL" id="WNO23957.1"/>
    </source>
</evidence>
<dbReference type="InterPro" id="IPR004885">
    <property type="entry name" value="FRD2"/>
</dbReference>
<evidence type="ECO:0008006" key="2">
    <source>
        <dbReference type="Google" id="ProtNLM"/>
    </source>
</evidence>
<accession>A0AB38Z1V6</accession>
<organism evidence="1">
    <name type="scientific">Escherichia phage fDHCT2</name>
    <dbReference type="NCBI Taxonomy" id="3075956"/>
    <lineage>
        <taxon>Viruses</taxon>
        <taxon>Duplodnaviria</taxon>
        <taxon>Heunggongvirae</taxon>
        <taxon>Uroviricota</taxon>
        <taxon>Caudoviricetes</taxon>
    </lineage>
</organism>
<proteinExistence type="predicted"/>
<protein>
    <recommendedName>
        <fullName evidence="2">Phage protein</fullName>
    </recommendedName>
</protein>
<dbReference type="Pfam" id="PF03197">
    <property type="entry name" value="FRD2"/>
    <property type="match status" value="1"/>
</dbReference>
<dbReference type="EMBL" id="OR427838">
    <property type="protein sequence ID" value="WNO23957.1"/>
    <property type="molecule type" value="Genomic_DNA"/>
</dbReference>
<gene>
    <name evidence="1" type="ORF">HGJLBNNL_00061</name>
</gene>
<name>A0AB38Z1V6_9CAUD</name>
<reference evidence="1" key="1">
    <citation type="submission" date="2023-08" db="EMBL/GenBank/DDBJ databases">
        <authorList>
            <person name="Midha T."/>
            <person name="Baranwal S."/>
        </authorList>
    </citation>
    <scope>NUCLEOTIDE SEQUENCE</scope>
</reference>
<sequence length="120" mass="13653">METGKTYALDPSSKRKFIEGSPDDNSRMVKLMEQHGGSFKVLDMCYIDGDYFVEKVEMKDGTILDSLDNADEYFELAEWEFKHFIEVDDTPVIDTQTIHVQVNHKNAAEVVALIKATFGI</sequence>